<dbReference type="InterPro" id="IPR036875">
    <property type="entry name" value="Znf_CCHC_sf"/>
</dbReference>
<evidence type="ECO:0000256" key="2">
    <source>
        <dbReference type="SAM" id="MobiDB-lite"/>
    </source>
</evidence>
<proteinExistence type="predicted"/>
<feature type="region of interest" description="Disordered" evidence="2">
    <location>
        <begin position="34"/>
        <end position="106"/>
    </location>
</feature>
<evidence type="ECO:0000259" key="3">
    <source>
        <dbReference type="PROSITE" id="PS50158"/>
    </source>
</evidence>
<dbReference type="OrthoDB" id="1914176at2759"/>
<comment type="caution">
    <text evidence="4">The sequence shown here is derived from an EMBL/GenBank/DDBJ whole genome shotgun (WGS) entry which is preliminary data.</text>
</comment>
<keyword evidence="1" id="KW-0863">Zinc-finger</keyword>
<dbReference type="Proteomes" id="UP000654370">
    <property type="component" value="Unassembled WGS sequence"/>
</dbReference>
<feature type="domain" description="CCHC-type" evidence="3">
    <location>
        <begin position="115"/>
        <end position="130"/>
    </location>
</feature>
<dbReference type="SUPFAM" id="SSF57756">
    <property type="entry name" value="Retrovirus zinc finger-like domains"/>
    <property type="match status" value="1"/>
</dbReference>
<keyword evidence="1" id="KW-0862">Zinc</keyword>
<gene>
    <name evidence="4" type="ORF">INT43_008238</name>
</gene>
<dbReference type="GO" id="GO:0003676">
    <property type="term" value="F:nucleic acid binding"/>
    <property type="evidence" value="ECO:0007669"/>
    <property type="project" value="InterPro"/>
</dbReference>
<sequence length="136" mass="15673">MTEIISPLHSTDCRNFTFDFEEFIKAELGLDLDKPKKKEGLNCPNGHPKYELPVMHNDDRMDDMQPDHAPQQQNRVPFSRPDHQIPPQQQRPNFNNNQQGGGGNFVRRPLEEVTCFKCGQQGHYANKCPNGRANMR</sequence>
<feature type="compositionally biased region" description="Low complexity" evidence="2">
    <location>
        <begin position="86"/>
        <end position="98"/>
    </location>
</feature>
<protein>
    <recommendedName>
        <fullName evidence="3">CCHC-type domain-containing protein</fullName>
    </recommendedName>
</protein>
<keyword evidence="5" id="KW-1185">Reference proteome</keyword>
<keyword evidence="1" id="KW-0479">Metal-binding</keyword>
<dbReference type="AlphaFoldDB" id="A0A8H7PCT2"/>
<organism evidence="4 5">
    <name type="scientific">Mortierella isabellina</name>
    <name type="common">Filamentous fungus</name>
    <name type="synonym">Umbelopsis isabellina</name>
    <dbReference type="NCBI Taxonomy" id="91625"/>
    <lineage>
        <taxon>Eukaryota</taxon>
        <taxon>Fungi</taxon>
        <taxon>Fungi incertae sedis</taxon>
        <taxon>Mucoromycota</taxon>
        <taxon>Mucoromycotina</taxon>
        <taxon>Umbelopsidomycetes</taxon>
        <taxon>Umbelopsidales</taxon>
        <taxon>Umbelopsidaceae</taxon>
        <taxon>Umbelopsis</taxon>
    </lineage>
</organism>
<evidence type="ECO:0000256" key="1">
    <source>
        <dbReference type="PROSITE-ProRule" id="PRU00047"/>
    </source>
</evidence>
<feature type="compositionally biased region" description="Basic and acidic residues" evidence="2">
    <location>
        <begin position="56"/>
        <end position="66"/>
    </location>
</feature>
<dbReference type="EMBL" id="JAEPQZ010000020">
    <property type="protein sequence ID" value="KAG2171512.1"/>
    <property type="molecule type" value="Genomic_DNA"/>
</dbReference>
<dbReference type="InterPro" id="IPR001878">
    <property type="entry name" value="Znf_CCHC"/>
</dbReference>
<evidence type="ECO:0000313" key="4">
    <source>
        <dbReference type="EMBL" id="KAG2171512.1"/>
    </source>
</evidence>
<dbReference type="PROSITE" id="PS50158">
    <property type="entry name" value="ZF_CCHC"/>
    <property type="match status" value="1"/>
</dbReference>
<dbReference type="Pfam" id="PF00098">
    <property type="entry name" value="zf-CCHC"/>
    <property type="match status" value="1"/>
</dbReference>
<name>A0A8H7PCT2_MORIS</name>
<reference evidence="4" key="1">
    <citation type="submission" date="2020-12" db="EMBL/GenBank/DDBJ databases">
        <title>Metabolic potential, ecology and presence of endohyphal bacteria is reflected in genomic diversity of Mucoromycotina.</title>
        <authorList>
            <person name="Muszewska A."/>
            <person name="Okrasinska A."/>
            <person name="Steczkiewicz K."/>
            <person name="Drgas O."/>
            <person name="Orlowska M."/>
            <person name="Perlinska-Lenart U."/>
            <person name="Aleksandrzak-Piekarczyk T."/>
            <person name="Szatraj K."/>
            <person name="Zielenkiewicz U."/>
            <person name="Pilsyk S."/>
            <person name="Malc E."/>
            <person name="Mieczkowski P."/>
            <person name="Kruszewska J.S."/>
            <person name="Biernat P."/>
            <person name="Pawlowska J."/>
        </authorList>
    </citation>
    <scope>NUCLEOTIDE SEQUENCE</scope>
    <source>
        <strain evidence="4">WA0000067209</strain>
    </source>
</reference>
<dbReference type="SMART" id="SM00343">
    <property type="entry name" value="ZnF_C2HC"/>
    <property type="match status" value="1"/>
</dbReference>
<dbReference type="Gene3D" id="4.10.60.10">
    <property type="entry name" value="Zinc finger, CCHC-type"/>
    <property type="match status" value="1"/>
</dbReference>
<accession>A0A8H7PCT2</accession>
<dbReference type="GO" id="GO:0008270">
    <property type="term" value="F:zinc ion binding"/>
    <property type="evidence" value="ECO:0007669"/>
    <property type="project" value="UniProtKB-KW"/>
</dbReference>
<evidence type="ECO:0000313" key="5">
    <source>
        <dbReference type="Proteomes" id="UP000654370"/>
    </source>
</evidence>